<reference evidence="2 3" key="1">
    <citation type="submission" date="2016-10" db="EMBL/GenBank/DDBJ databases">
        <authorList>
            <person name="Varghese N."/>
            <person name="Submissions S."/>
        </authorList>
    </citation>
    <scope>NUCLEOTIDE SEQUENCE [LARGE SCALE GENOMIC DNA]</scope>
    <source>
        <strain evidence="2 3">CIP 109853</strain>
    </source>
</reference>
<sequence length="55" mass="5846">MTPSTPPTDNWTSPLPPDAPLGGAIIDEQGREIPITEDMVQRACSELEQDAPAAD</sequence>
<feature type="region of interest" description="Disordered" evidence="1">
    <location>
        <begin position="1"/>
        <end position="24"/>
    </location>
</feature>
<keyword evidence="3" id="KW-1185">Reference proteome</keyword>
<gene>
    <name evidence="2" type="ORF">SAMN05216600_101493</name>
</gene>
<proteinExistence type="predicted"/>
<organism evidence="2 3">
    <name type="scientific">Pseudomonas cuatrocienegasensis</name>
    <dbReference type="NCBI Taxonomy" id="543360"/>
    <lineage>
        <taxon>Bacteria</taxon>
        <taxon>Pseudomonadati</taxon>
        <taxon>Pseudomonadota</taxon>
        <taxon>Gammaproteobacteria</taxon>
        <taxon>Pseudomonadales</taxon>
        <taxon>Pseudomonadaceae</taxon>
        <taxon>Pseudomonas</taxon>
    </lineage>
</organism>
<evidence type="ECO:0000256" key="1">
    <source>
        <dbReference type="SAM" id="MobiDB-lite"/>
    </source>
</evidence>
<evidence type="ECO:0000313" key="3">
    <source>
        <dbReference type="Proteomes" id="UP000198512"/>
    </source>
</evidence>
<dbReference type="Proteomes" id="UP000198512">
    <property type="component" value="Unassembled WGS sequence"/>
</dbReference>
<dbReference type="EMBL" id="FOFP01000001">
    <property type="protein sequence ID" value="SEP74640.1"/>
    <property type="molecule type" value="Genomic_DNA"/>
</dbReference>
<accession>A0ABY1B2D6</accession>
<dbReference type="NCBIfam" id="NF045613">
    <property type="entry name" value="PA1571_fam"/>
    <property type="match status" value="1"/>
</dbReference>
<dbReference type="InterPro" id="IPR054635">
    <property type="entry name" value="PA1571-like"/>
</dbReference>
<dbReference type="RefSeq" id="WP_167362771.1">
    <property type="nucleotide sequence ID" value="NZ_FOFP01000001.1"/>
</dbReference>
<comment type="caution">
    <text evidence="2">The sequence shown here is derived from an EMBL/GenBank/DDBJ whole genome shotgun (WGS) entry which is preliminary data.</text>
</comment>
<name>A0ABY1B2D6_9PSED</name>
<evidence type="ECO:0000313" key="2">
    <source>
        <dbReference type="EMBL" id="SEP74640.1"/>
    </source>
</evidence>
<protein>
    <submittedName>
        <fullName evidence="2">Uncharacterized protein</fullName>
    </submittedName>
</protein>